<name>A0A1L7SZA3_FUSMA</name>
<dbReference type="Pfam" id="PF06140">
    <property type="entry name" value="Ifi-6-16"/>
    <property type="match status" value="1"/>
</dbReference>
<proteinExistence type="inferred from homology"/>
<dbReference type="VEuPathDB" id="FungiDB:FMAN_04798"/>
<dbReference type="Proteomes" id="UP000184255">
    <property type="component" value="Unassembled WGS sequence"/>
</dbReference>
<evidence type="ECO:0000256" key="5">
    <source>
        <dbReference type="ARBA" id="ARBA00023136"/>
    </source>
</evidence>
<keyword evidence="4" id="KW-1133">Transmembrane helix</keyword>
<dbReference type="GO" id="GO:0016020">
    <property type="term" value="C:membrane"/>
    <property type="evidence" value="ECO:0007669"/>
    <property type="project" value="UniProtKB-SubCell"/>
</dbReference>
<protein>
    <submittedName>
        <fullName evidence="7">Uncharacterized protein</fullName>
    </submittedName>
</protein>
<keyword evidence="5" id="KW-0472">Membrane</keyword>
<comment type="caution">
    <text evidence="7">The sequence shown here is derived from an EMBL/GenBank/DDBJ whole genome shotgun (WGS) entry which is preliminary data.</text>
</comment>
<feature type="chain" id="PRO_5012815095" evidence="6">
    <location>
        <begin position="17"/>
        <end position="93"/>
    </location>
</feature>
<accession>A0A1L7SZA3</accession>
<evidence type="ECO:0000256" key="4">
    <source>
        <dbReference type="ARBA" id="ARBA00022989"/>
    </source>
</evidence>
<evidence type="ECO:0000313" key="8">
    <source>
        <dbReference type="Proteomes" id="UP000184255"/>
    </source>
</evidence>
<dbReference type="AlphaFoldDB" id="A0A1L7SZA3"/>
<dbReference type="EMBL" id="FCQH01000003">
    <property type="protein sequence ID" value="CVK88635.1"/>
    <property type="molecule type" value="Genomic_DNA"/>
</dbReference>
<organism evidence="7 8">
    <name type="scientific">Fusarium mangiferae</name>
    <name type="common">Mango malformation disease fungus</name>
    <dbReference type="NCBI Taxonomy" id="192010"/>
    <lineage>
        <taxon>Eukaryota</taxon>
        <taxon>Fungi</taxon>
        <taxon>Dikarya</taxon>
        <taxon>Ascomycota</taxon>
        <taxon>Pezizomycotina</taxon>
        <taxon>Sordariomycetes</taxon>
        <taxon>Hypocreomycetidae</taxon>
        <taxon>Hypocreales</taxon>
        <taxon>Nectriaceae</taxon>
        <taxon>Fusarium</taxon>
        <taxon>Fusarium fujikuroi species complex</taxon>
    </lineage>
</organism>
<evidence type="ECO:0000256" key="3">
    <source>
        <dbReference type="ARBA" id="ARBA00022692"/>
    </source>
</evidence>
<comment type="similarity">
    <text evidence="2">Belongs to the IFI6/IFI27 family.</text>
</comment>
<dbReference type="Gene3D" id="6.10.110.10">
    <property type="match status" value="1"/>
</dbReference>
<gene>
    <name evidence="7" type="ORF">FMAN_04798</name>
</gene>
<evidence type="ECO:0000256" key="6">
    <source>
        <dbReference type="SAM" id="SignalP"/>
    </source>
</evidence>
<evidence type="ECO:0000256" key="2">
    <source>
        <dbReference type="ARBA" id="ARBA00007262"/>
    </source>
</evidence>
<evidence type="ECO:0000313" key="7">
    <source>
        <dbReference type="EMBL" id="CVK88635.1"/>
    </source>
</evidence>
<keyword evidence="6" id="KW-0732">Signal</keyword>
<dbReference type="GeneID" id="65084066"/>
<keyword evidence="8" id="KW-1185">Reference proteome</keyword>
<reference evidence="8" key="1">
    <citation type="journal article" date="2016" name="Genome Biol. Evol.">
        <title>Comparative 'omics' of the Fusarium fujikuroi species complex highlights differences in genetic potential and metabolite synthesis.</title>
        <authorList>
            <person name="Niehaus E.-M."/>
            <person name="Muensterkoetter M."/>
            <person name="Proctor R.H."/>
            <person name="Brown D.W."/>
            <person name="Sharon A."/>
            <person name="Idan Y."/>
            <person name="Oren-Young L."/>
            <person name="Sieber C.M."/>
            <person name="Novak O."/>
            <person name="Pencik A."/>
            <person name="Tarkowska D."/>
            <person name="Hromadova K."/>
            <person name="Freeman S."/>
            <person name="Maymon M."/>
            <person name="Elazar M."/>
            <person name="Youssef S.A."/>
            <person name="El-Shabrawy E.S.M."/>
            <person name="Shalaby A.B.A."/>
            <person name="Houterman P."/>
            <person name="Brock N.L."/>
            <person name="Burkhardt I."/>
            <person name="Tsavkelova E.A."/>
            <person name="Dickschat J.S."/>
            <person name="Galuszka P."/>
            <person name="Gueldener U."/>
            <person name="Tudzynski B."/>
        </authorList>
    </citation>
    <scope>NUCLEOTIDE SEQUENCE [LARGE SCALE GENOMIC DNA]</scope>
    <source>
        <strain evidence="8">MRC7560</strain>
    </source>
</reference>
<dbReference type="InterPro" id="IPR009311">
    <property type="entry name" value="IFI6/IFI27-like"/>
</dbReference>
<dbReference type="RefSeq" id="XP_041679314.1">
    <property type="nucleotide sequence ID" value="XM_041828452.1"/>
</dbReference>
<keyword evidence="3" id="KW-0812">Transmembrane</keyword>
<comment type="subcellular location">
    <subcellularLocation>
        <location evidence="1">Membrane</location>
        <topology evidence="1">Multi-pass membrane protein</topology>
    </subcellularLocation>
</comment>
<evidence type="ECO:0000256" key="1">
    <source>
        <dbReference type="ARBA" id="ARBA00004141"/>
    </source>
</evidence>
<feature type="signal peptide" evidence="6">
    <location>
        <begin position="1"/>
        <end position="16"/>
    </location>
</feature>
<sequence length="93" mass="9628">MAWFTVILQAFGFTPSGPLLESFASWAQGLIGNVAPRSLFAIFQSAAMGGYGVDILGSVTNMFSALAGGGAFARFVYSAFGQAREAGNSTYTG</sequence>
<dbReference type="InterPro" id="IPR038213">
    <property type="entry name" value="IFI6/IFI27-like_sf"/>
</dbReference>